<proteinExistence type="predicted"/>
<feature type="transmembrane region" description="Helical" evidence="2">
    <location>
        <begin position="84"/>
        <end position="111"/>
    </location>
</feature>
<dbReference type="RefSeq" id="WP_062287037.1">
    <property type="nucleotide sequence ID" value="NZ_CP013200.1"/>
</dbReference>
<accession>A0A0S2LYR2</accession>
<evidence type="ECO:0008006" key="5">
    <source>
        <dbReference type="Google" id="ProtNLM"/>
    </source>
</evidence>
<feature type="transmembrane region" description="Helical" evidence="2">
    <location>
        <begin position="172"/>
        <end position="192"/>
    </location>
</feature>
<protein>
    <recommendedName>
        <fullName evidence="5">DUF2568 domain-containing protein</fullName>
    </recommendedName>
</protein>
<dbReference type="Pfam" id="PF10823">
    <property type="entry name" value="DUF2568"/>
    <property type="match status" value="1"/>
</dbReference>
<reference evidence="3 4" key="2">
    <citation type="journal article" date="2016" name="J. Biotechnol.">
        <title>Complete genome sequence of Arthrobacter alpinus ERGS4:06, a yellow pigmented bacterium tolerant to cold and radiations isolated from Sikkim Himalaya.</title>
        <authorList>
            <person name="Kumar R."/>
            <person name="Singh D."/>
            <person name="Swarnkar M.K."/>
            <person name="Singh A.K."/>
            <person name="Kumar S."/>
        </authorList>
    </citation>
    <scope>NUCLEOTIDE SEQUENCE [LARGE SCALE GENOMIC DNA]</scope>
    <source>
        <strain evidence="3 4">ERGS4:06</strain>
    </source>
</reference>
<evidence type="ECO:0000256" key="1">
    <source>
        <dbReference type="SAM" id="MobiDB-lite"/>
    </source>
</evidence>
<keyword evidence="2" id="KW-0812">Transmembrane</keyword>
<evidence type="ECO:0000313" key="4">
    <source>
        <dbReference type="Proteomes" id="UP000059574"/>
    </source>
</evidence>
<sequence>MENSTTVGTQASTESAQASEIQVVDTPAVSGMAVATPVVETPAVESQVVEAPAVAGLPVAPPITAPPVTAPPARRRAAGAVGKGPAITAGLGVLGFALEVAMLAAFVFWGFRQESPWDMVLGIGVPAIVVVLWGVFLAPRSERRLKPAVVLWVATALFLLAAVALFGANAAVLGTLMAVFSVGYFAASGYVARQAR</sequence>
<name>A0A0S2LYR2_9MICC</name>
<evidence type="ECO:0000256" key="2">
    <source>
        <dbReference type="SAM" id="Phobius"/>
    </source>
</evidence>
<dbReference type="Proteomes" id="UP000059574">
    <property type="component" value="Chromosome"/>
</dbReference>
<reference evidence="4" key="1">
    <citation type="submission" date="2015-11" db="EMBL/GenBank/DDBJ databases">
        <authorList>
            <person name="Kumar R."/>
            <person name="Singh D."/>
            <person name="Swarnkar M.K."/>
            <person name="Singh A.K."/>
            <person name="Kumar S."/>
        </authorList>
    </citation>
    <scope>NUCLEOTIDE SEQUENCE [LARGE SCALE GENOMIC DNA]</scope>
    <source>
        <strain evidence="4">ERGS4:06</strain>
    </source>
</reference>
<feature type="transmembrane region" description="Helical" evidence="2">
    <location>
        <begin position="117"/>
        <end position="137"/>
    </location>
</feature>
<evidence type="ECO:0000313" key="3">
    <source>
        <dbReference type="EMBL" id="ALO66347.1"/>
    </source>
</evidence>
<dbReference type="AlphaFoldDB" id="A0A0S2LYR2"/>
<feature type="transmembrane region" description="Helical" evidence="2">
    <location>
        <begin position="149"/>
        <end position="166"/>
    </location>
</feature>
<dbReference type="OrthoDB" id="5076471at2"/>
<keyword evidence="2" id="KW-1133">Transmembrane helix</keyword>
<keyword evidence="2" id="KW-0472">Membrane</keyword>
<dbReference type="EMBL" id="CP013200">
    <property type="protein sequence ID" value="ALO66347.1"/>
    <property type="molecule type" value="Genomic_DNA"/>
</dbReference>
<gene>
    <name evidence="3" type="ORF">AS189_07390</name>
</gene>
<dbReference type="InterPro" id="IPR021214">
    <property type="entry name" value="DUF2568"/>
</dbReference>
<organism evidence="3 4">
    <name type="scientific">Arthrobacter alpinus</name>
    <dbReference type="NCBI Taxonomy" id="656366"/>
    <lineage>
        <taxon>Bacteria</taxon>
        <taxon>Bacillati</taxon>
        <taxon>Actinomycetota</taxon>
        <taxon>Actinomycetes</taxon>
        <taxon>Micrococcales</taxon>
        <taxon>Micrococcaceae</taxon>
        <taxon>Arthrobacter</taxon>
    </lineage>
</organism>
<feature type="region of interest" description="Disordered" evidence="1">
    <location>
        <begin position="1"/>
        <end position="20"/>
    </location>
</feature>